<protein>
    <submittedName>
        <fullName evidence="6">Iron-containing alcohol dehydrogenase</fullName>
    </submittedName>
</protein>
<dbReference type="Gene3D" id="3.40.50.1970">
    <property type="match status" value="1"/>
</dbReference>
<dbReference type="AlphaFoldDB" id="A0A849HKT3"/>
<gene>
    <name evidence="6" type="ORF">HJG52_17185</name>
</gene>
<dbReference type="EMBL" id="JABEPQ010000004">
    <property type="protein sequence ID" value="NNM47729.1"/>
    <property type="molecule type" value="Genomic_DNA"/>
</dbReference>
<dbReference type="InterPro" id="IPR018211">
    <property type="entry name" value="ADH_Fe_CS"/>
</dbReference>
<dbReference type="RefSeq" id="WP_171244837.1">
    <property type="nucleotide sequence ID" value="NZ_JABEPQ010000004.1"/>
</dbReference>
<proteinExistence type="inferred from homology"/>
<reference evidence="6 7" key="1">
    <citation type="submission" date="2020-04" db="EMBL/GenBank/DDBJ databases">
        <title>Knoellia sp. isolate from air conditioner.</title>
        <authorList>
            <person name="Chea S."/>
            <person name="Kim D.-U."/>
        </authorList>
    </citation>
    <scope>NUCLEOTIDE SEQUENCE [LARGE SCALE GENOMIC DNA]</scope>
    <source>
        <strain evidence="6 7">DB2414S</strain>
    </source>
</reference>
<evidence type="ECO:0000313" key="6">
    <source>
        <dbReference type="EMBL" id="NNM47729.1"/>
    </source>
</evidence>
<dbReference type="Gene3D" id="1.20.1090.10">
    <property type="entry name" value="Dehydroquinate synthase-like - alpha domain"/>
    <property type="match status" value="1"/>
</dbReference>
<evidence type="ECO:0000256" key="2">
    <source>
        <dbReference type="ARBA" id="ARBA00023002"/>
    </source>
</evidence>
<keyword evidence="7" id="KW-1185">Reference proteome</keyword>
<dbReference type="Proteomes" id="UP000588586">
    <property type="component" value="Unassembled WGS sequence"/>
</dbReference>
<keyword evidence="3" id="KW-0520">NAD</keyword>
<comment type="similarity">
    <text evidence="1">Belongs to the iron-containing alcohol dehydrogenase family.</text>
</comment>
<dbReference type="SUPFAM" id="SSF56796">
    <property type="entry name" value="Dehydroquinate synthase-like"/>
    <property type="match status" value="1"/>
</dbReference>
<dbReference type="PROSITE" id="PS00060">
    <property type="entry name" value="ADH_IRON_2"/>
    <property type="match status" value="1"/>
</dbReference>
<accession>A0A849HKT3</accession>
<name>A0A849HKT3_9MICO</name>
<evidence type="ECO:0000313" key="7">
    <source>
        <dbReference type="Proteomes" id="UP000588586"/>
    </source>
</evidence>
<dbReference type="Pfam" id="PF00465">
    <property type="entry name" value="Fe-ADH"/>
    <property type="match status" value="1"/>
</dbReference>
<dbReference type="CDD" id="cd08192">
    <property type="entry name" value="MAR-like"/>
    <property type="match status" value="1"/>
</dbReference>
<dbReference type="PANTHER" id="PTHR11496:SF102">
    <property type="entry name" value="ALCOHOL DEHYDROGENASE 4"/>
    <property type="match status" value="1"/>
</dbReference>
<sequence length="400" mass="41879">MTESQSIRTFRYLPMDVVHHGQGAIARISDAMQEIGTSRAFVVTSPSVTKSTDALERLSNHLGDQLVQVFDGVRPHVPYSCLQPGLDALRASGADVVVSVGGGSSVDAARALALSLGEGIENVAELERFRAEFVPPNTTTIPSTSGRALPHIAIPTTLSAAEFANAGAVTSEERRSKDLLIADELTPRAVILDPELAVQTPASLWFSTGMRALDHAIESVYSPKGGPVIDVLSLDAIRRMAAALRLAQAHPTSVEAREQGQVAAWMSYFGEMNLTLGLSHAIGHQLGARFGMQHGVTSCIVLPQVMRFLAPVVEERLALVAGALGVDAAAVSAAGPAEAAAGAVEQLVSELGLPSRLHQVGVSRDDFPSLAQAVLGDLVVAGSPRPVNHAQVVEILEAAA</sequence>
<dbReference type="GO" id="GO:0046872">
    <property type="term" value="F:metal ion binding"/>
    <property type="evidence" value="ECO:0007669"/>
    <property type="project" value="InterPro"/>
</dbReference>
<dbReference type="Pfam" id="PF25137">
    <property type="entry name" value="ADH_Fe_C"/>
    <property type="match status" value="1"/>
</dbReference>
<organism evidence="6 7">
    <name type="scientific">Knoellia koreensis</name>
    <dbReference type="NCBI Taxonomy" id="2730921"/>
    <lineage>
        <taxon>Bacteria</taxon>
        <taxon>Bacillati</taxon>
        <taxon>Actinomycetota</taxon>
        <taxon>Actinomycetes</taxon>
        <taxon>Micrococcales</taxon>
        <taxon>Intrasporangiaceae</taxon>
        <taxon>Knoellia</taxon>
    </lineage>
</organism>
<evidence type="ECO:0000256" key="1">
    <source>
        <dbReference type="ARBA" id="ARBA00007358"/>
    </source>
</evidence>
<dbReference type="InterPro" id="IPR039697">
    <property type="entry name" value="Alcohol_dehydrogenase_Fe"/>
</dbReference>
<dbReference type="InterPro" id="IPR056798">
    <property type="entry name" value="ADH_Fe_C"/>
</dbReference>
<evidence type="ECO:0000259" key="4">
    <source>
        <dbReference type="Pfam" id="PF00465"/>
    </source>
</evidence>
<dbReference type="PANTHER" id="PTHR11496">
    <property type="entry name" value="ALCOHOL DEHYDROGENASE"/>
    <property type="match status" value="1"/>
</dbReference>
<evidence type="ECO:0000259" key="5">
    <source>
        <dbReference type="Pfam" id="PF25137"/>
    </source>
</evidence>
<evidence type="ECO:0000256" key="3">
    <source>
        <dbReference type="ARBA" id="ARBA00023027"/>
    </source>
</evidence>
<keyword evidence="2" id="KW-0560">Oxidoreductase</keyword>
<dbReference type="GO" id="GO:0004022">
    <property type="term" value="F:alcohol dehydrogenase (NAD+) activity"/>
    <property type="evidence" value="ECO:0007669"/>
    <property type="project" value="TreeGrafter"/>
</dbReference>
<dbReference type="InterPro" id="IPR001670">
    <property type="entry name" value="ADH_Fe/GldA"/>
</dbReference>
<feature type="domain" description="Fe-containing alcohol dehydrogenase-like C-terminal" evidence="5">
    <location>
        <begin position="207"/>
        <end position="399"/>
    </location>
</feature>
<comment type="caution">
    <text evidence="6">The sequence shown here is derived from an EMBL/GenBank/DDBJ whole genome shotgun (WGS) entry which is preliminary data.</text>
</comment>
<feature type="domain" description="Alcohol dehydrogenase iron-type/glycerol dehydrogenase GldA" evidence="4">
    <location>
        <begin position="18"/>
        <end position="194"/>
    </location>
</feature>